<dbReference type="Proteomes" id="UP001465976">
    <property type="component" value="Unassembled WGS sequence"/>
</dbReference>
<protein>
    <recommendedName>
        <fullName evidence="6">MYND-type domain-containing protein</fullName>
    </recommendedName>
</protein>
<dbReference type="SUPFAM" id="SSF144232">
    <property type="entry name" value="HIT/MYND zinc finger-like"/>
    <property type="match status" value="1"/>
</dbReference>
<accession>A0ABR3EVT2</accession>
<evidence type="ECO:0000256" key="3">
    <source>
        <dbReference type="ARBA" id="ARBA00022833"/>
    </source>
</evidence>
<comment type="caution">
    <text evidence="7">The sequence shown here is derived from an EMBL/GenBank/DDBJ whole genome shotgun (WGS) entry which is preliminary data.</text>
</comment>
<keyword evidence="8" id="KW-1185">Reference proteome</keyword>
<proteinExistence type="predicted"/>
<reference evidence="7 8" key="1">
    <citation type="submission" date="2024-02" db="EMBL/GenBank/DDBJ databases">
        <title>A draft genome for the cacao thread blight pathogen Marasmius crinis-equi.</title>
        <authorList>
            <person name="Cohen S.P."/>
            <person name="Baruah I.K."/>
            <person name="Amoako-Attah I."/>
            <person name="Bukari Y."/>
            <person name="Meinhardt L.W."/>
            <person name="Bailey B.A."/>
        </authorList>
    </citation>
    <scope>NUCLEOTIDE SEQUENCE [LARGE SCALE GENOMIC DNA]</scope>
    <source>
        <strain evidence="7 8">GH-76</strain>
    </source>
</reference>
<evidence type="ECO:0000313" key="8">
    <source>
        <dbReference type="Proteomes" id="UP001465976"/>
    </source>
</evidence>
<evidence type="ECO:0000256" key="4">
    <source>
        <dbReference type="PROSITE-ProRule" id="PRU00134"/>
    </source>
</evidence>
<dbReference type="PROSITE" id="PS50865">
    <property type="entry name" value="ZF_MYND_2"/>
    <property type="match status" value="1"/>
</dbReference>
<evidence type="ECO:0000259" key="6">
    <source>
        <dbReference type="PROSITE" id="PS50865"/>
    </source>
</evidence>
<dbReference type="Pfam" id="PF01753">
    <property type="entry name" value="zf-MYND"/>
    <property type="match status" value="1"/>
</dbReference>
<evidence type="ECO:0000313" key="7">
    <source>
        <dbReference type="EMBL" id="KAL0566999.1"/>
    </source>
</evidence>
<dbReference type="InterPro" id="IPR002893">
    <property type="entry name" value="Znf_MYND"/>
</dbReference>
<feature type="region of interest" description="Disordered" evidence="5">
    <location>
        <begin position="1"/>
        <end position="23"/>
    </location>
</feature>
<evidence type="ECO:0000256" key="5">
    <source>
        <dbReference type="SAM" id="MobiDB-lite"/>
    </source>
</evidence>
<dbReference type="EMBL" id="JBAHYK010001705">
    <property type="protein sequence ID" value="KAL0566999.1"/>
    <property type="molecule type" value="Genomic_DNA"/>
</dbReference>
<dbReference type="Gene3D" id="6.10.140.2220">
    <property type="match status" value="1"/>
</dbReference>
<evidence type="ECO:0000256" key="2">
    <source>
        <dbReference type="ARBA" id="ARBA00022771"/>
    </source>
</evidence>
<name>A0ABR3EVT2_9AGAR</name>
<sequence length="579" mass="66571">MSRSLSSFAQDFRPEPPSNIDPDHLNYRTKKALASLHIIANTLQHDTRNSHNRFMKENWLKIWPWLVSLCRCVLDRPPPTTVEGVAVAFRIVENAPVLFTYPLYPPNFNDFHLLLKPILDSSPQVLALALELWLYGCTVEHSSLNDLTSAIGLLLEAHCARNGPAEKLPPGPVTEAFERVIKNTERWDIPEICVKAMIHEITKPDLICHTLRNILNVLSTLARIPSIHPKLMQRDGISWAARILAKLSSRKTYWLGRGAEFDDVAKCFLEALQFLLYSLYYDRYNLTKALDEGFLVTIFKSREIFIEDSRRRDPDNIHSLANRMTFVLIQLTPALIHRPVLVRTVRNLKKVEKLKKQLAIVDSDPFKAGYCGSLHDAWRKLKAETSRRNAIMNKIDPWPGQYTLRICGYRQCPRAHVLDTTHPFLRCSGCKSEVYCSEECHRDAWLITSSHSITCKHRRHLLGKGDSREPSSLEHATIRKQVSFDVSFPSSPYSSKINQLKNQYRLKHPEDKRILVWMDYSNHPIEMEVVTLAEAEKRIQILAKQHGNKINRLGERAAAVAKIPWRFGNSQPMLAMHYD</sequence>
<organism evidence="7 8">
    <name type="scientific">Marasmius crinis-equi</name>
    <dbReference type="NCBI Taxonomy" id="585013"/>
    <lineage>
        <taxon>Eukaryota</taxon>
        <taxon>Fungi</taxon>
        <taxon>Dikarya</taxon>
        <taxon>Basidiomycota</taxon>
        <taxon>Agaricomycotina</taxon>
        <taxon>Agaricomycetes</taxon>
        <taxon>Agaricomycetidae</taxon>
        <taxon>Agaricales</taxon>
        <taxon>Marasmiineae</taxon>
        <taxon>Marasmiaceae</taxon>
        <taxon>Marasmius</taxon>
    </lineage>
</organism>
<gene>
    <name evidence="7" type="ORF">V5O48_014996</name>
</gene>
<feature type="domain" description="MYND-type" evidence="6">
    <location>
        <begin position="404"/>
        <end position="455"/>
    </location>
</feature>
<keyword evidence="3" id="KW-0862">Zinc</keyword>
<evidence type="ECO:0000256" key="1">
    <source>
        <dbReference type="ARBA" id="ARBA00022723"/>
    </source>
</evidence>
<keyword evidence="1" id="KW-0479">Metal-binding</keyword>
<keyword evidence="2 4" id="KW-0863">Zinc-finger</keyword>